<feature type="domain" description="Cupin type-2" evidence="1">
    <location>
        <begin position="36"/>
        <end position="95"/>
    </location>
</feature>
<dbReference type="Gene3D" id="2.60.120.10">
    <property type="entry name" value="Jelly Rolls"/>
    <property type="match status" value="1"/>
</dbReference>
<dbReference type="RefSeq" id="WP_122824076.1">
    <property type="nucleotide sequence ID" value="NZ_CP033325.1"/>
</dbReference>
<accession>A0ABV9DA28</accession>
<dbReference type="InterPro" id="IPR011051">
    <property type="entry name" value="RmlC_Cupin_sf"/>
</dbReference>
<dbReference type="Proteomes" id="UP001595955">
    <property type="component" value="Unassembled WGS sequence"/>
</dbReference>
<evidence type="ECO:0000259" key="1">
    <source>
        <dbReference type="Pfam" id="PF07883"/>
    </source>
</evidence>
<name>A0ABV9DA28_9MICO</name>
<comment type="caution">
    <text evidence="2">The sequence shown here is derived from an EMBL/GenBank/DDBJ whole genome shotgun (WGS) entry which is preliminary data.</text>
</comment>
<dbReference type="InterPro" id="IPR014710">
    <property type="entry name" value="RmlC-like_jellyroll"/>
</dbReference>
<proteinExistence type="predicted"/>
<protein>
    <submittedName>
        <fullName evidence="2">Cupin domain-containing protein</fullName>
    </submittedName>
</protein>
<dbReference type="Pfam" id="PF07883">
    <property type="entry name" value="Cupin_2"/>
    <property type="match status" value="1"/>
</dbReference>
<dbReference type="SUPFAM" id="SSF51182">
    <property type="entry name" value="RmlC-like cupins"/>
    <property type="match status" value="1"/>
</dbReference>
<sequence length="123" mass="12888">MRVVTLPRRRIEAFASSGVVMDFLPTVTGGRTGVRLARIDAGGTLGRHRAPTRQMFAVVEGTGVVSTTGYPDVVVGVGQAVLWEPGEDHETRAGTAMLVAVVELDGDLELGPEHVLGEVPGPS</sequence>
<dbReference type="EMBL" id="JBHSGF010000004">
    <property type="protein sequence ID" value="MFC4555084.1"/>
    <property type="molecule type" value="Genomic_DNA"/>
</dbReference>
<evidence type="ECO:0000313" key="2">
    <source>
        <dbReference type="EMBL" id="MFC4555084.1"/>
    </source>
</evidence>
<organism evidence="2 3">
    <name type="scientific">Georgenia faecalis</name>
    <dbReference type="NCBI Taxonomy" id="2483799"/>
    <lineage>
        <taxon>Bacteria</taxon>
        <taxon>Bacillati</taxon>
        <taxon>Actinomycetota</taxon>
        <taxon>Actinomycetes</taxon>
        <taxon>Micrococcales</taxon>
        <taxon>Bogoriellaceae</taxon>
        <taxon>Georgenia</taxon>
    </lineage>
</organism>
<evidence type="ECO:0000313" key="3">
    <source>
        <dbReference type="Proteomes" id="UP001595955"/>
    </source>
</evidence>
<reference evidence="3" key="1">
    <citation type="journal article" date="2019" name="Int. J. Syst. Evol. Microbiol.">
        <title>The Global Catalogue of Microorganisms (GCM) 10K type strain sequencing project: providing services to taxonomists for standard genome sequencing and annotation.</title>
        <authorList>
            <consortium name="The Broad Institute Genomics Platform"/>
            <consortium name="The Broad Institute Genome Sequencing Center for Infectious Disease"/>
            <person name="Wu L."/>
            <person name="Ma J."/>
        </authorList>
    </citation>
    <scope>NUCLEOTIDE SEQUENCE [LARGE SCALE GENOMIC DNA]</scope>
    <source>
        <strain evidence="3">JCM 3369</strain>
    </source>
</reference>
<keyword evidence="3" id="KW-1185">Reference proteome</keyword>
<gene>
    <name evidence="2" type="ORF">ACFO3F_07470</name>
</gene>
<dbReference type="InterPro" id="IPR013096">
    <property type="entry name" value="Cupin_2"/>
</dbReference>